<feature type="compositionally biased region" description="Low complexity" evidence="1">
    <location>
        <begin position="500"/>
        <end position="517"/>
    </location>
</feature>
<accession>K3W718</accession>
<feature type="compositionally biased region" description="Acidic residues" evidence="1">
    <location>
        <begin position="825"/>
        <end position="844"/>
    </location>
</feature>
<name>K3W718_GLOUD</name>
<reference evidence="3" key="2">
    <citation type="submission" date="2010-04" db="EMBL/GenBank/DDBJ databases">
        <authorList>
            <person name="Buell R."/>
            <person name="Hamilton J."/>
            <person name="Hostetler J."/>
        </authorList>
    </citation>
    <scope>NUCLEOTIDE SEQUENCE [LARGE SCALE GENOMIC DNA]</scope>
    <source>
        <strain evidence="3">DAOM:BR144</strain>
    </source>
</reference>
<feature type="compositionally biased region" description="Acidic residues" evidence="1">
    <location>
        <begin position="868"/>
        <end position="896"/>
    </location>
</feature>
<feature type="compositionally biased region" description="Polar residues" evidence="1">
    <location>
        <begin position="343"/>
        <end position="352"/>
    </location>
</feature>
<proteinExistence type="predicted"/>
<feature type="compositionally biased region" description="Low complexity" evidence="1">
    <location>
        <begin position="915"/>
        <end position="925"/>
    </location>
</feature>
<feature type="region of interest" description="Disordered" evidence="1">
    <location>
        <begin position="1"/>
        <end position="56"/>
    </location>
</feature>
<dbReference type="HOGENOM" id="CLU_328051_0_0_1"/>
<dbReference type="EnsemblProtists" id="PYU1_T000759">
    <property type="protein sequence ID" value="PYU1_T000759"/>
    <property type="gene ID" value="PYU1_G000759"/>
</dbReference>
<keyword evidence="3" id="KW-1185">Reference proteome</keyword>
<dbReference type="EMBL" id="GL376620">
    <property type="status" value="NOT_ANNOTATED_CDS"/>
    <property type="molecule type" value="Genomic_DNA"/>
</dbReference>
<feature type="compositionally biased region" description="Low complexity" evidence="1">
    <location>
        <begin position="438"/>
        <end position="447"/>
    </location>
</feature>
<feature type="compositionally biased region" description="Basic and acidic residues" evidence="1">
    <location>
        <begin position="384"/>
        <end position="394"/>
    </location>
</feature>
<feature type="compositionally biased region" description="Polar residues" evidence="1">
    <location>
        <begin position="163"/>
        <end position="181"/>
    </location>
</feature>
<organism evidence="2 3">
    <name type="scientific">Globisporangium ultimum (strain ATCC 200006 / CBS 805.95 / DAOM BR144)</name>
    <name type="common">Pythium ultimum</name>
    <dbReference type="NCBI Taxonomy" id="431595"/>
    <lineage>
        <taxon>Eukaryota</taxon>
        <taxon>Sar</taxon>
        <taxon>Stramenopiles</taxon>
        <taxon>Oomycota</taxon>
        <taxon>Peronosporomycetes</taxon>
        <taxon>Pythiales</taxon>
        <taxon>Pythiaceae</taxon>
        <taxon>Globisporangium</taxon>
    </lineage>
</organism>
<feature type="compositionally biased region" description="Basic residues" evidence="1">
    <location>
        <begin position="273"/>
        <end position="283"/>
    </location>
</feature>
<evidence type="ECO:0000256" key="1">
    <source>
        <dbReference type="SAM" id="MobiDB-lite"/>
    </source>
</evidence>
<feature type="region of interest" description="Disordered" evidence="1">
    <location>
        <begin position="820"/>
        <end position="943"/>
    </location>
</feature>
<feature type="compositionally biased region" description="Low complexity" evidence="1">
    <location>
        <begin position="288"/>
        <end position="297"/>
    </location>
</feature>
<evidence type="ECO:0000313" key="2">
    <source>
        <dbReference type="EnsemblProtists" id="PYU1_T000759"/>
    </source>
</evidence>
<feature type="region of interest" description="Disordered" evidence="1">
    <location>
        <begin position="426"/>
        <end position="576"/>
    </location>
</feature>
<dbReference type="Proteomes" id="UP000019132">
    <property type="component" value="Unassembled WGS sequence"/>
</dbReference>
<evidence type="ECO:0000313" key="3">
    <source>
        <dbReference type="Proteomes" id="UP000019132"/>
    </source>
</evidence>
<feature type="region of interest" description="Disordered" evidence="1">
    <location>
        <begin position="331"/>
        <end position="409"/>
    </location>
</feature>
<dbReference type="AlphaFoldDB" id="K3W718"/>
<feature type="compositionally biased region" description="Polar residues" evidence="1">
    <location>
        <begin position="72"/>
        <end position="81"/>
    </location>
</feature>
<dbReference type="VEuPathDB" id="FungiDB:PYU1_G000759"/>
<reference evidence="2" key="3">
    <citation type="submission" date="2015-02" db="UniProtKB">
        <authorList>
            <consortium name="EnsemblProtists"/>
        </authorList>
    </citation>
    <scope>IDENTIFICATION</scope>
    <source>
        <strain evidence="2">DAOM BR144</strain>
    </source>
</reference>
<feature type="compositionally biased region" description="Basic and acidic residues" evidence="1">
    <location>
        <begin position="897"/>
        <end position="909"/>
    </location>
</feature>
<reference evidence="3" key="1">
    <citation type="journal article" date="2010" name="Genome Biol.">
        <title>Genome sequence of the necrotrophic plant pathogen Pythium ultimum reveals original pathogenicity mechanisms and effector repertoire.</title>
        <authorList>
            <person name="Levesque C.A."/>
            <person name="Brouwer H."/>
            <person name="Cano L."/>
            <person name="Hamilton J.P."/>
            <person name="Holt C."/>
            <person name="Huitema E."/>
            <person name="Raffaele S."/>
            <person name="Robideau G.P."/>
            <person name="Thines M."/>
            <person name="Win J."/>
            <person name="Zerillo M.M."/>
            <person name="Beakes G.W."/>
            <person name="Boore J.L."/>
            <person name="Busam D."/>
            <person name="Dumas B."/>
            <person name="Ferriera S."/>
            <person name="Fuerstenberg S.I."/>
            <person name="Gachon C.M."/>
            <person name="Gaulin E."/>
            <person name="Govers F."/>
            <person name="Grenville-Briggs L."/>
            <person name="Horner N."/>
            <person name="Hostetler J."/>
            <person name="Jiang R.H."/>
            <person name="Johnson J."/>
            <person name="Krajaejun T."/>
            <person name="Lin H."/>
            <person name="Meijer H.J."/>
            <person name="Moore B."/>
            <person name="Morris P."/>
            <person name="Phuntmart V."/>
            <person name="Puiu D."/>
            <person name="Shetty J."/>
            <person name="Stajich J.E."/>
            <person name="Tripathy S."/>
            <person name="Wawra S."/>
            <person name="van West P."/>
            <person name="Whitty B.R."/>
            <person name="Coutinho P.M."/>
            <person name="Henrissat B."/>
            <person name="Martin F."/>
            <person name="Thomas P.D."/>
            <person name="Tyler B.M."/>
            <person name="De Vries R.P."/>
            <person name="Kamoun S."/>
            <person name="Yandell M."/>
            <person name="Tisserat N."/>
            <person name="Buell C.R."/>
        </authorList>
    </citation>
    <scope>NUCLEOTIDE SEQUENCE</scope>
    <source>
        <strain evidence="3">DAOM:BR144</strain>
    </source>
</reference>
<sequence length="943" mass="103311">MAADSSLDDVLRLLTKKKKTQGHGSSGVSSSSKGTKKRQRSGSVSSKDAAGVDPLKRLEAFRERMFDPTLQVNTHAKTSHANPEDAVLLAKWKPSKDGSSSKKKRKTAAFGTGGVDGDDDDDDADMPRVTVKAARSSDKSEKKVKKKEKKESAKSKVVKIPGQSGSIAALTLSSQHKLNSHQLKKEPQAASVKVLPKKRVDANTKSTLGSSLEKPKLNAVMQEDPTASLEDPLEKALQSVKEQLQTRKSKDDDDGDENEGAVDANEAVQQKEKKNRRRKKKSKRQEAAEPSASSDPAAEPKEEEAGAVIKEVDTASALAVEEVVKVVVAAQQEAPRPLKPTKSDQSADTSLTARDKKEMKKKRYAPMNVSVMLANEPSKKSPVKKKEAIKDDQTVAKPSPPLTTTSKQTLVVETIKEDQQVAKLTETLEQQDRPPCFTSTTSESVVESDSDITGSIVQKDEQPPKPVQRKRLIRGSDTKPTVSAAAAAAAEKKKEGVSDTLPPALSAATAVAPSSPSKRQKRAKVVHEPPAKPAATKATLGAVTKSQKKKPKIEEPPQFIKEEVDDDMDDSGGERGAEALSHDQKEIFSSLIDEAARQQWELVEVGRLVKLFAGQWGHKIAKTARFLRRYCPELVNVDFLEGLDAKLRPEQIVKIFDRGSGNTTVLMNKIASAVENGHVNVSDVAVLDMLASKMQPMATNHDVLEFLHPLLESVSTVRDVSRVLKHVCAHWHVDRTMTLVQQILLTSVFDDLDGNQDEILQDLPELAGKLDFPSRLDQEDADENGNLIGLIANEDSDLGEDDEQEVDAEYEAAEDALGEIHSDHEDSEESDEDDEEYEGETDSEEERKAMVVMSGQWQPRRRSRFILDEADEDDEKESELETEEDDDDDDEEEDEADFGKGGKGTEHGGRRQRVAKTTTTKAADSSESESSDETWRSKPKASQ</sequence>
<dbReference type="eggNOG" id="ENOG502R1ET">
    <property type="taxonomic scope" value="Eukaryota"/>
</dbReference>
<protein>
    <submittedName>
        <fullName evidence="2">Uncharacterized protein</fullName>
    </submittedName>
</protein>
<dbReference type="OMA" id="HQPERIA"/>
<dbReference type="InParanoid" id="K3W718"/>
<feature type="region of interest" description="Disordered" evidence="1">
    <location>
        <begin position="72"/>
        <end position="308"/>
    </location>
</feature>